<reference evidence="13" key="2">
    <citation type="journal article" date="2021" name="PeerJ">
        <title>Extensive microbial diversity within the chicken gut microbiome revealed by metagenomics and culture.</title>
        <authorList>
            <person name="Gilroy R."/>
            <person name="Ravi A."/>
            <person name="Getino M."/>
            <person name="Pursley I."/>
            <person name="Horton D.L."/>
            <person name="Alikhan N.F."/>
            <person name="Baker D."/>
            <person name="Gharbi K."/>
            <person name="Hall N."/>
            <person name="Watson M."/>
            <person name="Adriaenssens E.M."/>
            <person name="Foster-Nyarko E."/>
            <person name="Jarju S."/>
            <person name="Secka A."/>
            <person name="Antonio M."/>
            <person name="Oren A."/>
            <person name="Chaudhuri R.R."/>
            <person name="La Ragione R."/>
            <person name="Hildebrand F."/>
            <person name="Pallen M.J."/>
        </authorList>
    </citation>
    <scope>NUCLEOTIDE SEQUENCE</scope>
    <source>
        <strain evidence="13">ChiW16-3235</strain>
    </source>
</reference>
<dbReference type="GO" id="GO:0008108">
    <property type="term" value="F:UDP-glucose:hexose-1-phosphate uridylyltransferase activity"/>
    <property type="evidence" value="ECO:0007669"/>
    <property type="project" value="UniProtKB-UniRule"/>
</dbReference>
<organism evidence="13 14">
    <name type="scientific">Candidatus Coproplasma avicola</name>
    <dbReference type="NCBI Taxonomy" id="2840744"/>
    <lineage>
        <taxon>Bacteria</taxon>
        <taxon>Bacillati</taxon>
        <taxon>Bacillota</taxon>
        <taxon>Clostridia</taxon>
        <taxon>Eubacteriales</taxon>
        <taxon>Candidatus Coproplasma</taxon>
    </lineage>
</organism>
<comment type="catalytic activity">
    <reaction evidence="1 10">
        <text>alpha-D-galactose 1-phosphate + UDP-alpha-D-glucose = alpha-D-glucose 1-phosphate + UDP-alpha-D-galactose</text>
        <dbReference type="Rhea" id="RHEA:13989"/>
        <dbReference type="ChEBI" id="CHEBI:58336"/>
        <dbReference type="ChEBI" id="CHEBI:58601"/>
        <dbReference type="ChEBI" id="CHEBI:58885"/>
        <dbReference type="ChEBI" id="CHEBI:66914"/>
        <dbReference type="EC" id="2.7.7.12"/>
    </reaction>
</comment>
<dbReference type="GO" id="GO:0005737">
    <property type="term" value="C:cytoplasm"/>
    <property type="evidence" value="ECO:0007669"/>
    <property type="project" value="UniProtKB-SubCell"/>
</dbReference>
<dbReference type="EC" id="2.7.7.12" evidence="10"/>
<dbReference type="PANTHER" id="PTHR39191:SF1">
    <property type="entry name" value="DUF4922 DOMAIN-CONTAINING PROTEIN"/>
    <property type="match status" value="1"/>
</dbReference>
<dbReference type="PANTHER" id="PTHR39191">
    <property type="entry name" value="GALACTOSE-1-PHOSPHATE URIDYLYLTRANSFERASE"/>
    <property type="match status" value="1"/>
</dbReference>
<evidence type="ECO:0000256" key="8">
    <source>
        <dbReference type="ARBA" id="ARBA00023144"/>
    </source>
</evidence>
<evidence type="ECO:0000313" key="13">
    <source>
        <dbReference type="EMBL" id="HIR66811.1"/>
    </source>
</evidence>
<evidence type="ECO:0000256" key="6">
    <source>
        <dbReference type="ARBA" id="ARBA00022679"/>
    </source>
</evidence>
<sequence>MSISASVDKLIDYAKANLGLAPENEICARNAVLDILGSPDYAYTGEKSRASSPDEMLKELLAECASQGIEDADDEEQLADKIMGALTLSPHDIRRSFSQKLAQSSKAATDWFYDYCVKNDYVKKSKLDKNPRFEENGLIITINKAKPEFRDPKKAASGNSVRGGYPKCAICRENEGCPVRNKRTLRTVDLMLDGEKWFWQYSPYGYFHQHGIAVNCEHTPMHVDRSTFLKLCDFVDTFPHYFIGCNAPLPRIGGSVLAHDHFQGGGEILPMHRAGAYKTLSLEEFEGFAEVVDWAGTVIRIVCRDRNCLAEICELIRAKWVDYEDKALGIIPYDDQGAHNAVSPTVVKTARGYEMSMILRSNVTSERYPDGVFHAHPEFHSIKKESIGLIEAQGLFILPGRLEEQLSEIEKIIERGGQLPPEYSRFNLVYSEAKAIYEGDKAGGAHAAMQRELGSICGRILQNTAVFKDKQQTVKFMQELGFRAI</sequence>
<keyword evidence="9 10" id="KW-0119">Carbohydrate metabolism</keyword>
<evidence type="ECO:0000256" key="3">
    <source>
        <dbReference type="ARBA" id="ARBA00004947"/>
    </source>
</evidence>
<feature type="domain" description="Galactose-1-phosphate uridyl transferase N-terminal" evidence="11">
    <location>
        <begin position="72"/>
        <end position="220"/>
    </location>
</feature>
<dbReference type="InterPro" id="IPR005849">
    <property type="entry name" value="GalP_Utransf_N"/>
</dbReference>
<evidence type="ECO:0000256" key="5">
    <source>
        <dbReference type="ARBA" id="ARBA00022490"/>
    </source>
</evidence>
<gene>
    <name evidence="10" type="primary">galT</name>
    <name evidence="13" type="ORF">IAB94_02040</name>
</gene>
<keyword evidence="8 10" id="KW-0299">Galactose metabolism</keyword>
<evidence type="ECO:0000256" key="4">
    <source>
        <dbReference type="ARBA" id="ARBA00008706"/>
    </source>
</evidence>
<proteinExistence type="inferred from homology"/>
<dbReference type="Pfam" id="PF01087">
    <property type="entry name" value="GalP_UDP_transf"/>
    <property type="match status" value="1"/>
</dbReference>
<accession>A0A9D1E5Z1</accession>
<evidence type="ECO:0000256" key="10">
    <source>
        <dbReference type="HAMAP-Rule" id="MF_00571"/>
    </source>
</evidence>
<keyword evidence="6 10" id="KW-0808">Transferase</keyword>
<dbReference type="GO" id="GO:0006012">
    <property type="term" value="P:galactose metabolic process"/>
    <property type="evidence" value="ECO:0007669"/>
    <property type="project" value="UniProtKB-UniRule"/>
</dbReference>
<dbReference type="InterPro" id="IPR005850">
    <property type="entry name" value="GalP_Utransf_C"/>
</dbReference>
<evidence type="ECO:0000256" key="1">
    <source>
        <dbReference type="ARBA" id="ARBA00001107"/>
    </source>
</evidence>
<dbReference type="AlphaFoldDB" id="A0A9D1E5Z1"/>
<dbReference type="Pfam" id="PF02744">
    <property type="entry name" value="GalP_UDP_tr_C"/>
    <property type="match status" value="1"/>
</dbReference>
<keyword evidence="5 10" id="KW-0963">Cytoplasm</keyword>
<evidence type="ECO:0000256" key="7">
    <source>
        <dbReference type="ARBA" id="ARBA00022695"/>
    </source>
</evidence>
<keyword evidence="7 10" id="KW-0548">Nucleotidyltransferase</keyword>
<comment type="similarity">
    <text evidence="4 10">Belongs to the galactose-1-phosphate uridylyltransferase type 2 family.</text>
</comment>
<evidence type="ECO:0000256" key="2">
    <source>
        <dbReference type="ARBA" id="ARBA00004496"/>
    </source>
</evidence>
<dbReference type="EMBL" id="DVHK01000050">
    <property type="protein sequence ID" value="HIR66811.1"/>
    <property type="molecule type" value="Genomic_DNA"/>
</dbReference>
<protein>
    <recommendedName>
        <fullName evidence="10">Galactose-1-phosphate uridylyltransferase</fullName>
        <shortName evidence="10">Gal-1-P uridylyltransferase</shortName>
        <ecNumber evidence="10">2.7.7.12</ecNumber>
    </recommendedName>
    <alternativeName>
        <fullName evidence="10">UDP-glucose--hexose-1-phosphate uridylyltransferase</fullName>
    </alternativeName>
</protein>
<evidence type="ECO:0000259" key="12">
    <source>
        <dbReference type="Pfam" id="PF02744"/>
    </source>
</evidence>
<evidence type="ECO:0000259" key="11">
    <source>
        <dbReference type="Pfam" id="PF01087"/>
    </source>
</evidence>
<dbReference type="Proteomes" id="UP000823913">
    <property type="component" value="Unassembled WGS sequence"/>
</dbReference>
<comment type="subcellular location">
    <subcellularLocation>
        <location evidence="2 10">Cytoplasm</location>
    </subcellularLocation>
</comment>
<evidence type="ECO:0000313" key="14">
    <source>
        <dbReference type="Proteomes" id="UP000823913"/>
    </source>
</evidence>
<dbReference type="InterPro" id="IPR000766">
    <property type="entry name" value="GalP_uridyl_Trfase_II"/>
</dbReference>
<dbReference type="HAMAP" id="MF_00571">
    <property type="entry name" value="GalP_UDP_trans"/>
    <property type="match status" value="1"/>
</dbReference>
<feature type="domain" description="Galactose-1-phosphate uridyl transferase C-terminal" evidence="12">
    <location>
        <begin position="236"/>
        <end position="411"/>
    </location>
</feature>
<comment type="caution">
    <text evidence="13">The sequence shown here is derived from an EMBL/GenBank/DDBJ whole genome shotgun (WGS) entry which is preliminary data.</text>
</comment>
<evidence type="ECO:0000256" key="9">
    <source>
        <dbReference type="ARBA" id="ARBA00023277"/>
    </source>
</evidence>
<name>A0A9D1E5Z1_9FIRM</name>
<comment type="pathway">
    <text evidence="3 10">Carbohydrate metabolism; galactose metabolism.</text>
</comment>
<reference evidence="13" key="1">
    <citation type="submission" date="2020-10" db="EMBL/GenBank/DDBJ databases">
        <authorList>
            <person name="Gilroy R."/>
        </authorList>
    </citation>
    <scope>NUCLEOTIDE SEQUENCE</scope>
    <source>
        <strain evidence="13">ChiW16-3235</strain>
    </source>
</reference>